<comment type="caution">
    <text evidence="1">The sequence shown here is derived from an EMBL/GenBank/DDBJ whole genome shotgun (WGS) entry which is preliminary data.</text>
</comment>
<dbReference type="Proteomes" id="UP000707245">
    <property type="component" value="Unassembled WGS sequence"/>
</dbReference>
<proteinExistence type="predicted"/>
<name>A0ABR9FSL6_9GAMM</name>
<gene>
    <name evidence="1" type="ORF">EI167_20710</name>
</gene>
<keyword evidence="2" id="KW-1185">Reference proteome</keyword>
<evidence type="ECO:0000313" key="2">
    <source>
        <dbReference type="Proteomes" id="UP000707245"/>
    </source>
</evidence>
<reference evidence="1 2" key="1">
    <citation type="submission" date="2020-07" db="EMBL/GenBank/DDBJ databases">
        <title>Halophilic bacteria isolated from french cheeses.</title>
        <authorList>
            <person name="Kothe C.I."/>
            <person name="Farah-Kraiem B."/>
            <person name="Renault P."/>
            <person name="Dridi B."/>
        </authorList>
    </citation>
    <scope>NUCLEOTIDE SEQUENCE [LARGE SCALE GENOMIC DNA]</scope>
    <source>
        <strain evidence="1 2">FME14</strain>
    </source>
</reference>
<accession>A0ABR9FSL6</accession>
<sequence length="90" mass="10059">MDFVDSKSGGLSLFNYRNPKFGTLWWKLPAKSKMPQGLHVSLDDGGSLGKNHFTIRPLYDMPVTQYLDKLNQLDSMAIPCFIGVPNQNVG</sequence>
<dbReference type="EMBL" id="RRZA01000114">
    <property type="protein sequence ID" value="MBE0459805.1"/>
    <property type="molecule type" value="Genomic_DNA"/>
</dbReference>
<protein>
    <submittedName>
        <fullName evidence="1">Uncharacterized protein</fullName>
    </submittedName>
</protein>
<evidence type="ECO:0000313" key="1">
    <source>
        <dbReference type="EMBL" id="MBE0459805.1"/>
    </source>
</evidence>
<organism evidence="1 2">
    <name type="scientific">Pseudoalteromonas prydzensis</name>
    <dbReference type="NCBI Taxonomy" id="182141"/>
    <lineage>
        <taxon>Bacteria</taxon>
        <taxon>Pseudomonadati</taxon>
        <taxon>Pseudomonadota</taxon>
        <taxon>Gammaproteobacteria</taxon>
        <taxon>Alteromonadales</taxon>
        <taxon>Pseudoalteromonadaceae</taxon>
        <taxon>Pseudoalteromonas</taxon>
    </lineage>
</organism>